<organism evidence="7 8">
    <name type="scientific">Candidatus Ruthia endofausta</name>
    <dbReference type="NCBI Taxonomy" id="2738852"/>
    <lineage>
        <taxon>Bacteria</taxon>
        <taxon>Pseudomonadati</taxon>
        <taxon>Pseudomonadota</taxon>
        <taxon>Gammaproteobacteria</taxon>
        <taxon>Candidatus Pseudothioglobaceae</taxon>
        <taxon>Candidatus Ruthturnera</taxon>
    </lineage>
</organism>
<dbReference type="RefSeq" id="WP_174605633.1">
    <property type="nucleotide sequence ID" value="NZ_CP054490.1"/>
</dbReference>
<feature type="domain" description="4Fe-4S Mo/W bis-MGD-type" evidence="6">
    <location>
        <begin position="1"/>
        <end position="56"/>
    </location>
</feature>
<dbReference type="Gene3D" id="2.20.25.90">
    <property type="entry name" value="ADC-like domains"/>
    <property type="match status" value="1"/>
</dbReference>
<evidence type="ECO:0000256" key="5">
    <source>
        <dbReference type="ARBA" id="ARBA00023014"/>
    </source>
</evidence>
<reference evidence="7 8" key="1">
    <citation type="submission" date="2020-05" db="EMBL/GenBank/DDBJ databases">
        <title>Horizontal transmission and recombination maintain forever young bacterial symbiont genomes.</title>
        <authorList>
            <person name="Russell S.L."/>
            <person name="Pepper-Tunick E."/>
            <person name="Svedberg J."/>
            <person name="Byrne A."/>
            <person name="Ruelas Castillo J."/>
            <person name="Vollmers C."/>
            <person name="Beinart R.A."/>
            <person name="Corbett-Detig R."/>
        </authorList>
    </citation>
    <scope>NUCLEOTIDE SEQUENCE [LARGE SCALE GENOMIC DNA]</scope>
    <source>
        <strain evidence="7">JDF_Ridge</strain>
    </source>
</reference>
<keyword evidence="1" id="KW-0004">4Fe-4S</keyword>
<dbReference type="GO" id="GO:0051539">
    <property type="term" value="F:4 iron, 4 sulfur cluster binding"/>
    <property type="evidence" value="ECO:0007669"/>
    <property type="project" value="UniProtKB-KW"/>
</dbReference>
<accession>A0A6N0HPI0</accession>
<dbReference type="PROSITE" id="PS00490">
    <property type="entry name" value="MOLYBDOPTERIN_PROK_2"/>
    <property type="match status" value="1"/>
</dbReference>
<proteinExistence type="predicted"/>
<dbReference type="InterPro" id="IPR006656">
    <property type="entry name" value="Mopterin_OxRdtase"/>
</dbReference>
<keyword evidence="2" id="KW-0479">Metal-binding</keyword>
<evidence type="ECO:0000256" key="3">
    <source>
        <dbReference type="ARBA" id="ARBA00023002"/>
    </source>
</evidence>
<evidence type="ECO:0000256" key="2">
    <source>
        <dbReference type="ARBA" id="ARBA00022723"/>
    </source>
</evidence>
<evidence type="ECO:0000256" key="4">
    <source>
        <dbReference type="ARBA" id="ARBA00023004"/>
    </source>
</evidence>
<dbReference type="GO" id="GO:0046872">
    <property type="term" value="F:metal ion binding"/>
    <property type="evidence" value="ECO:0007669"/>
    <property type="project" value="UniProtKB-KW"/>
</dbReference>
<dbReference type="PANTHER" id="PTHR43105:SF9">
    <property type="entry name" value="NADPH-FE(3+) OXIDOREDUCTASE SUBUNIT ALPHA"/>
    <property type="match status" value="1"/>
</dbReference>
<dbReference type="Pfam" id="PF04879">
    <property type="entry name" value="Molybdop_Fe4S4"/>
    <property type="match status" value="1"/>
</dbReference>
<dbReference type="AlphaFoldDB" id="A0A6N0HPI0"/>
<dbReference type="Gene3D" id="3.40.228.10">
    <property type="entry name" value="Dimethylsulfoxide Reductase, domain 2"/>
    <property type="match status" value="2"/>
</dbReference>
<dbReference type="Proteomes" id="UP000509429">
    <property type="component" value="Chromosome"/>
</dbReference>
<sequence length="485" mass="54365">MMNFKTTCPYCGVGCGIEITRTGSVLKLTGDKDSPVNQGMLCIKGQTLLETVGTDNARLINPSLGSWDKTIKAMAKAFRSTPKHQIALYLSGQMLMEDFYVAKQFSEAYGIDNIESNSRLCMYSTVEANKRAYGADIVPVSFDDIYQAQTIFIIGSNTADCHPIVFNHIKKSKAFVVCVDVYESTTAKRSDLFIQVEPGKDMGIINNLPHQSWFKDKKVLSVYSQGLTQSTDATDKVNALINAHIITGNINKPGCGVLSLTGQCNAMGGREIGIRTNDLTATEFFSSNQIKTLWVMATNPAHSMINYRQFETLIVSDFTRTLTTDDADIVLPACSWSEKIGHIRNSERRYLKQNAFLPPAGDSKPDWEIICLLAKELRLDGFDYQSADDIWQQMDIDESWQPRIQVKEKLVDIKVTHRTDNDPVNNVRLLTQWHSMSRTGKSKTLNKMTKASNEVISMHHVSNSELFKNKTVELDKYSKQPCFKG</sequence>
<dbReference type="GO" id="GO:0016491">
    <property type="term" value="F:oxidoreductase activity"/>
    <property type="evidence" value="ECO:0007669"/>
    <property type="project" value="UniProtKB-KW"/>
</dbReference>
<evidence type="ECO:0000313" key="8">
    <source>
        <dbReference type="Proteomes" id="UP000509429"/>
    </source>
</evidence>
<dbReference type="InterPro" id="IPR006655">
    <property type="entry name" value="Mopterin_OxRdtase_prok_CS"/>
</dbReference>
<dbReference type="Gene3D" id="3.40.50.740">
    <property type="match status" value="2"/>
</dbReference>
<evidence type="ECO:0000259" key="6">
    <source>
        <dbReference type="PROSITE" id="PS51669"/>
    </source>
</evidence>
<dbReference type="PROSITE" id="PS51669">
    <property type="entry name" value="4FE4S_MOW_BIS_MGD"/>
    <property type="match status" value="1"/>
</dbReference>
<dbReference type="InterPro" id="IPR050123">
    <property type="entry name" value="Prok_molybdopt-oxidoreductase"/>
</dbReference>
<name>A0A6N0HPI0_9GAMM</name>
<dbReference type="PANTHER" id="PTHR43105">
    <property type="entry name" value="RESPIRATORY NITRATE REDUCTASE"/>
    <property type="match status" value="1"/>
</dbReference>
<dbReference type="SMART" id="SM00926">
    <property type="entry name" value="Molybdop_Fe4S4"/>
    <property type="match status" value="1"/>
</dbReference>
<dbReference type="GO" id="GO:0016020">
    <property type="term" value="C:membrane"/>
    <property type="evidence" value="ECO:0007669"/>
    <property type="project" value="TreeGrafter"/>
</dbReference>
<dbReference type="EMBL" id="CP054490">
    <property type="protein sequence ID" value="QKQ24195.1"/>
    <property type="molecule type" value="Genomic_DNA"/>
</dbReference>
<dbReference type="InterPro" id="IPR006963">
    <property type="entry name" value="Mopterin_OxRdtase_4Fe-4S_dom"/>
</dbReference>
<dbReference type="SUPFAM" id="SSF53706">
    <property type="entry name" value="Formate dehydrogenase/DMSO reductase, domains 1-3"/>
    <property type="match status" value="1"/>
</dbReference>
<keyword evidence="8" id="KW-1185">Reference proteome</keyword>
<gene>
    <name evidence="7" type="ORF">HUE58_03390</name>
</gene>
<protein>
    <submittedName>
        <fullName evidence="7">Molybdopterin-dependent oxidoreductase</fullName>
    </submittedName>
</protein>
<evidence type="ECO:0000313" key="7">
    <source>
        <dbReference type="EMBL" id="QKQ24195.1"/>
    </source>
</evidence>
<keyword evidence="3" id="KW-0560">Oxidoreductase</keyword>
<keyword evidence="4" id="KW-0408">Iron</keyword>
<dbReference type="Pfam" id="PF00384">
    <property type="entry name" value="Molybdopterin"/>
    <property type="match status" value="1"/>
</dbReference>
<evidence type="ECO:0000256" key="1">
    <source>
        <dbReference type="ARBA" id="ARBA00022485"/>
    </source>
</evidence>
<dbReference type="KEGG" id="reo:HUE58_03390"/>
<keyword evidence="5" id="KW-0411">Iron-sulfur</keyword>